<dbReference type="Gene3D" id="3.40.50.300">
    <property type="entry name" value="P-loop containing nucleotide triphosphate hydrolases"/>
    <property type="match status" value="1"/>
</dbReference>
<dbReference type="SUPFAM" id="SSF52540">
    <property type="entry name" value="P-loop containing nucleoside triphosphate hydrolases"/>
    <property type="match status" value="1"/>
</dbReference>
<reference evidence="7 8" key="1">
    <citation type="submission" date="2024-01" db="EMBL/GenBank/DDBJ databases">
        <title>The diversity of rhizobia nodulating Mimosa spp. in eleven states of Brazil covering several biomes is determined by host plant, location, and edaphic factors.</title>
        <authorList>
            <person name="Rouws L."/>
            <person name="Barauna A."/>
            <person name="Beukes C."/>
            <person name="De Faria S.M."/>
            <person name="Gross E."/>
            <person name="Dos Reis Junior F.B."/>
            <person name="Simon M."/>
            <person name="Maluk M."/>
            <person name="Odee D.W."/>
            <person name="Kenicer G."/>
            <person name="Young J.P.W."/>
            <person name="Reis V.M."/>
            <person name="Zilli J."/>
            <person name="James E.K."/>
        </authorList>
    </citation>
    <scope>NUCLEOTIDE SEQUENCE [LARGE SCALE GENOMIC DNA]</scope>
    <source>
        <strain evidence="7 8">JPY77</strain>
    </source>
</reference>
<keyword evidence="1" id="KW-0813">Transport</keyword>
<evidence type="ECO:0000256" key="2">
    <source>
        <dbReference type="ARBA" id="ARBA00022475"/>
    </source>
</evidence>
<evidence type="ECO:0000256" key="3">
    <source>
        <dbReference type="ARBA" id="ARBA00022519"/>
    </source>
</evidence>
<dbReference type="EMBL" id="JAZHGC010000041">
    <property type="protein sequence ID" value="MEM5290789.1"/>
    <property type="molecule type" value="Genomic_DNA"/>
</dbReference>
<evidence type="ECO:0000313" key="8">
    <source>
        <dbReference type="Proteomes" id="UP001494588"/>
    </source>
</evidence>
<evidence type="ECO:0000256" key="5">
    <source>
        <dbReference type="ARBA" id="ARBA00022840"/>
    </source>
</evidence>
<evidence type="ECO:0000256" key="4">
    <source>
        <dbReference type="ARBA" id="ARBA00022741"/>
    </source>
</evidence>
<keyword evidence="2" id="KW-1003">Cell membrane</keyword>
<keyword evidence="4" id="KW-0547">Nucleotide-binding</keyword>
<dbReference type="GO" id="GO:0005524">
    <property type="term" value="F:ATP binding"/>
    <property type="evidence" value="ECO:0007669"/>
    <property type="project" value="UniProtKB-KW"/>
</dbReference>
<dbReference type="PROSITE" id="PS50893">
    <property type="entry name" value="ABC_TRANSPORTER_2"/>
    <property type="match status" value="1"/>
</dbReference>
<accession>A0ABU9QMV6</accession>
<evidence type="ECO:0000259" key="6">
    <source>
        <dbReference type="PROSITE" id="PS50893"/>
    </source>
</evidence>
<evidence type="ECO:0000256" key="1">
    <source>
        <dbReference type="ARBA" id="ARBA00022448"/>
    </source>
</evidence>
<keyword evidence="5 7" id="KW-0067">ATP-binding</keyword>
<dbReference type="RefSeq" id="WP_201659813.1">
    <property type="nucleotide sequence ID" value="NZ_CAJHCS010000036.1"/>
</dbReference>
<feature type="domain" description="ABC transporter" evidence="6">
    <location>
        <begin position="4"/>
        <end position="245"/>
    </location>
</feature>
<evidence type="ECO:0000313" key="7">
    <source>
        <dbReference type="EMBL" id="MEM5290789.1"/>
    </source>
</evidence>
<dbReference type="Pfam" id="PF00005">
    <property type="entry name" value="ABC_tran"/>
    <property type="match status" value="1"/>
</dbReference>
<dbReference type="CDD" id="cd03219">
    <property type="entry name" value="ABC_Mj1267_LivG_branched"/>
    <property type="match status" value="1"/>
</dbReference>
<dbReference type="InterPro" id="IPR032823">
    <property type="entry name" value="BCA_ABC_TP_C"/>
</dbReference>
<dbReference type="PANTHER" id="PTHR45772:SF7">
    <property type="entry name" value="AMINO ACID ABC TRANSPORTER ATP-BINDING PROTEIN"/>
    <property type="match status" value="1"/>
</dbReference>
<dbReference type="InterPro" id="IPR003439">
    <property type="entry name" value="ABC_transporter-like_ATP-bd"/>
</dbReference>
<dbReference type="InterPro" id="IPR051120">
    <property type="entry name" value="ABC_AA/LPS_Transport"/>
</dbReference>
<dbReference type="SMART" id="SM00382">
    <property type="entry name" value="AAA"/>
    <property type="match status" value="1"/>
</dbReference>
<comment type="caution">
    <text evidence="7">The sequence shown here is derived from an EMBL/GenBank/DDBJ whole genome shotgun (WGS) entry which is preliminary data.</text>
</comment>
<organism evidence="7 8">
    <name type="scientific">Paraburkholderia sabiae</name>
    <dbReference type="NCBI Taxonomy" id="273251"/>
    <lineage>
        <taxon>Bacteria</taxon>
        <taxon>Pseudomonadati</taxon>
        <taxon>Pseudomonadota</taxon>
        <taxon>Betaproteobacteria</taxon>
        <taxon>Burkholderiales</taxon>
        <taxon>Burkholderiaceae</taxon>
        <taxon>Paraburkholderia</taxon>
    </lineage>
</organism>
<keyword evidence="3" id="KW-0997">Cell inner membrane</keyword>
<sequence>MSLLRVSNLSMSFGGVKAVDDVSFDVNPGELLALIGPNGAGKSTCFNIVNGQLRPTRGSVMLDGHELVGMRPRDIWRRGVGRTFQVAATFNSMTVLENVQMALVSREKRLYGLWKRAASHFADEALALLDQVGMAAHAQRACSVLAYGDVKRVEMAVALANRPKLLLMDEPTAGMAPQERSELMTLTKRLAVERNIGVLFTEHSMDVVFASADRMIVLARGKLIAEGDADTIRNDANVQAVYFGTGKTFQPRAALSSESRTGRQE</sequence>
<dbReference type="InterPro" id="IPR027417">
    <property type="entry name" value="P-loop_NTPase"/>
</dbReference>
<dbReference type="Proteomes" id="UP001494588">
    <property type="component" value="Unassembled WGS sequence"/>
</dbReference>
<dbReference type="Pfam" id="PF12399">
    <property type="entry name" value="BCA_ABC_TP_C"/>
    <property type="match status" value="1"/>
</dbReference>
<proteinExistence type="predicted"/>
<dbReference type="PANTHER" id="PTHR45772">
    <property type="entry name" value="CONSERVED COMPONENT OF ABC TRANSPORTER FOR NATURAL AMINO ACIDS-RELATED"/>
    <property type="match status" value="1"/>
</dbReference>
<protein>
    <submittedName>
        <fullName evidence="7">ABC transporter ATP-binding protein</fullName>
    </submittedName>
</protein>
<dbReference type="InterPro" id="IPR003593">
    <property type="entry name" value="AAA+_ATPase"/>
</dbReference>
<gene>
    <name evidence="7" type="ORF">V4C55_34225</name>
</gene>
<keyword evidence="3" id="KW-0472">Membrane</keyword>
<keyword evidence="8" id="KW-1185">Reference proteome</keyword>
<name>A0ABU9QMV6_9BURK</name>